<sequence>MHLLKVSTISVSTISQTNKKQSNINFRTTRTMESHSSNPNSLIFVFNLLVHRIVFVGLLGIIRIEMTKGNLSAFELNGNGMFMIIAIVTLLVVEIVTWTLFCTNTYSHPSTRDSSYTILKFIGSFAMFLAPFSLVMVLVLPQKHDRVVYLVVSLILGVIFASFFSDDYQDRKRSAMPTFNYLGLVLVPVSLVLVLFVPFSLNWIVYAMIYSSIAIENVYNIIAYVKSRTENN</sequence>
<name>A0AAD5C0F5_AMBAR</name>
<evidence type="ECO:0000313" key="3">
    <source>
        <dbReference type="Proteomes" id="UP001206925"/>
    </source>
</evidence>
<dbReference type="Proteomes" id="UP001206925">
    <property type="component" value="Unassembled WGS sequence"/>
</dbReference>
<gene>
    <name evidence="2" type="ORF">M8C21_028719</name>
</gene>
<feature type="transmembrane region" description="Helical" evidence="1">
    <location>
        <begin position="178"/>
        <end position="197"/>
    </location>
</feature>
<dbReference type="AlphaFoldDB" id="A0AAD5C0F5"/>
<feature type="transmembrane region" description="Helical" evidence="1">
    <location>
        <begin position="118"/>
        <end position="141"/>
    </location>
</feature>
<proteinExistence type="predicted"/>
<feature type="transmembrane region" description="Helical" evidence="1">
    <location>
        <begin position="42"/>
        <end position="62"/>
    </location>
</feature>
<feature type="transmembrane region" description="Helical" evidence="1">
    <location>
        <begin position="147"/>
        <end position="166"/>
    </location>
</feature>
<evidence type="ECO:0000313" key="2">
    <source>
        <dbReference type="EMBL" id="KAI7732782.1"/>
    </source>
</evidence>
<keyword evidence="1" id="KW-1133">Transmembrane helix</keyword>
<comment type="caution">
    <text evidence="2">The sequence shown here is derived from an EMBL/GenBank/DDBJ whole genome shotgun (WGS) entry which is preliminary data.</text>
</comment>
<keyword evidence="1" id="KW-0812">Transmembrane</keyword>
<protein>
    <submittedName>
        <fullName evidence="2">Uncharacterized protein</fullName>
    </submittedName>
</protein>
<reference evidence="2" key="1">
    <citation type="submission" date="2022-06" db="EMBL/GenBank/DDBJ databases">
        <title>Uncovering the hologenomic basis of an extraordinary plant invasion.</title>
        <authorList>
            <person name="Bieker V.C."/>
            <person name="Martin M.D."/>
            <person name="Gilbert T."/>
            <person name="Hodgins K."/>
            <person name="Battlay P."/>
            <person name="Petersen B."/>
            <person name="Wilson J."/>
        </authorList>
    </citation>
    <scope>NUCLEOTIDE SEQUENCE</scope>
    <source>
        <strain evidence="2">AA19_3_7</strain>
        <tissue evidence="2">Leaf</tissue>
    </source>
</reference>
<organism evidence="2 3">
    <name type="scientific">Ambrosia artemisiifolia</name>
    <name type="common">Common ragweed</name>
    <dbReference type="NCBI Taxonomy" id="4212"/>
    <lineage>
        <taxon>Eukaryota</taxon>
        <taxon>Viridiplantae</taxon>
        <taxon>Streptophyta</taxon>
        <taxon>Embryophyta</taxon>
        <taxon>Tracheophyta</taxon>
        <taxon>Spermatophyta</taxon>
        <taxon>Magnoliopsida</taxon>
        <taxon>eudicotyledons</taxon>
        <taxon>Gunneridae</taxon>
        <taxon>Pentapetalae</taxon>
        <taxon>asterids</taxon>
        <taxon>campanulids</taxon>
        <taxon>Asterales</taxon>
        <taxon>Asteraceae</taxon>
        <taxon>Asteroideae</taxon>
        <taxon>Heliantheae alliance</taxon>
        <taxon>Heliantheae</taxon>
        <taxon>Ambrosia</taxon>
    </lineage>
</organism>
<keyword evidence="1" id="KW-0472">Membrane</keyword>
<feature type="transmembrane region" description="Helical" evidence="1">
    <location>
        <begin position="82"/>
        <end position="106"/>
    </location>
</feature>
<dbReference type="EMBL" id="JAMZMK010010161">
    <property type="protein sequence ID" value="KAI7732782.1"/>
    <property type="molecule type" value="Genomic_DNA"/>
</dbReference>
<evidence type="ECO:0000256" key="1">
    <source>
        <dbReference type="SAM" id="Phobius"/>
    </source>
</evidence>
<keyword evidence="3" id="KW-1185">Reference proteome</keyword>
<accession>A0AAD5C0F5</accession>